<dbReference type="InterPro" id="IPR052452">
    <property type="entry name" value="Ankyrin-MYND_dom_contain_2"/>
</dbReference>
<evidence type="ECO:0000256" key="9">
    <source>
        <dbReference type="PROSITE-ProRule" id="PRU00023"/>
    </source>
</evidence>
<keyword evidence="2" id="KW-0479">Metal-binding</keyword>
<evidence type="ECO:0000256" key="2">
    <source>
        <dbReference type="ARBA" id="ARBA00022723"/>
    </source>
</evidence>
<dbReference type="STRING" id="131310.A0A0N4ZF64"/>
<name>A0A0N4ZF64_PARTI</name>
<dbReference type="Gene3D" id="1.25.40.20">
    <property type="entry name" value="Ankyrin repeat-containing domain"/>
    <property type="match status" value="1"/>
</dbReference>
<keyword evidence="5" id="KW-0862">Zinc</keyword>
<sequence length="388" mass="44590">MTEKSEDIFELIQKGESEAVKKLITSKKVDVNCLDKTGLSLIDQAAFKGNEELVEWLLAHNANPHSKANNDSYTSLMFAALSGNARICQMLLEAGVNSEALNKLGKTASEMAAFTGQHECVSVINSYVSYSVVDKILHPNGANSTEIYPQELVEFIHELVKGNQIHPIRIIFKIVENEIVKKYKKKVLWTIDRLFERQLRFKSSNEMMSIKLWLIYFPLNEVLKYVDRCHKEERYSKLGSDELLLLFAKQITEMKEGSVVKEFEEMLLRNTVRAFPYTHSLLYITLLRAICSSKLGERPTAYNIIMQSLYGTQLTMTTKFCSTCGIPGAKLRCQKCRTIYCSQKCQKFDWTYHKKCCKYLEKYQFVSEIETLSIEDIEKMKSMEGTET</sequence>
<keyword evidence="8" id="KW-0966">Cell projection</keyword>
<dbReference type="Proteomes" id="UP000038045">
    <property type="component" value="Unplaced"/>
</dbReference>
<organism evidence="12 13">
    <name type="scientific">Parastrongyloides trichosuri</name>
    <name type="common">Possum-specific nematode worm</name>
    <dbReference type="NCBI Taxonomy" id="131310"/>
    <lineage>
        <taxon>Eukaryota</taxon>
        <taxon>Metazoa</taxon>
        <taxon>Ecdysozoa</taxon>
        <taxon>Nematoda</taxon>
        <taxon>Chromadorea</taxon>
        <taxon>Rhabditida</taxon>
        <taxon>Tylenchina</taxon>
        <taxon>Panagrolaimomorpha</taxon>
        <taxon>Strongyloidoidea</taxon>
        <taxon>Strongyloididae</taxon>
        <taxon>Parastrongyloides</taxon>
    </lineage>
</organism>
<keyword evidence="7" id="KW-0969">Cilium</keyword>
<protein>
    <submittedName>
        <fullName evidence="13">MYND-type domain-containing protein</fullName>
    </submittedName>
</protein>
<dbReference type="PROSITE" id="PS50865">
    <property type="entry name" value="ZF_MYND_2"/>
    <property type="match status" value="1"/>
</dbReference>
<dbReference type="PROSITE" id="PS50088">
    <property type="entry name" value="ANK_REPEAT"/>
    <property type="match status" value="1"/>
</dbReference>
<dbReference type="Gene3D" id="6.10.140.2220">
    <property type="match status" value="1"/>
</dbReference>
<keyword evidence="6 9" id="KW-0040">ANK repeat</keyword>
<keyword evidence="3" id="KW-0677">Repeat</keyword>
<evidence type="ECO:0000256" key="1">
    <source>
        <dbReference type="ARBA" id="ARBA00004138"/>
    </source>
</evidence>
<dbReference type="Pfam" id="PF01753">
    <property type="entry name" value="zf-MYND"/>
    <property type="match status" value="1"/>
</dbReference>
<evidence type="ECO:0000256" key="5">
    <source>
        <dbReference type="ARBA" id="ARBA00022833"/>
    </source>
</evidence>
<dbReference type="SUPFAM" id="SSF48403">
    <property type="entry name" value="Ankyrin repeat"/>
    <property type="match status" value="1"/>
</dbReference>
<proteinExistence type="predicted"/>
<evidence type="ECO:0000256" key="10">
    <source>
        <dbReference type="PROSITE-ProRule" id="PRU00134"/>
    </source>
</evidence>
<dbReference type="PROSITE" id="PS50297">
    <property type="entry name" value="ANK_REP_REGION"/>
    <property type="match status" value="1"/>
</dbReference>
<reference evidence="13" key="1">
    <citation type="submission" date="2017-02" db="UniProtKB">
        <authorList>
            <consortium name="WormBaseParasite"/>
        </authorList>
    </citation>
    <scope>IDENTIFICATION</scope>
</reference>
<evidence type="ECO:0000313" key="13">
    <source>
        <dbReference type="WBParaSite" id="PTRK_0000639500.1"/>
    </source>
</evidence>
<comment type="subcellular location">
    <subcellularLocation>
        <location evidence="1">Cell projection</location>
        <location evidence="1">Cilium</location>
    </subcellularLocation>
</comment>
<accession>A0A0N4ZF64</accession>
<feature type="repeat" description="ANK" evidence="9">
    <location>
        <begin position="71"/>
        <end position="103"/>
    </location>
</feature>
<dbReference type="AlphaFoldDB" id="A0A0N4ZF64"/>
<evidence type="ECO:0000259" key="11">
    <source>
        <dbReference type="PROSITE" id="PS50865"/>
    </source>
</evidence>
<evidence type="ECO:0000256" key="8">
    <source>
        <dbReference type="ARBA" id="ARBA00023273"/>
    </source>
</evidence>
<dbReference type="InterPro" id="IPR036770">
    <property type="entry name" value="Ankyrin_rpt-contain_sf"/>
</dbReference>
<evidence type="ECO:0000256" key="3">
    <source>
        <dbReference type="ARBA" id="ARBA00022737"/>
    </source>
</evidence>
<dbReference type="GO" id="GO:0008270">
    <property type="term" value="F:zinc ion binding"/>
    <property type="evidence" value="ECO:0007669"/>
    <property type="project" value="UniProtKB-KW"/>
</dbReference>
<dbReference type="Pfam" id="PF12796">
    <property type="entry name" value="Ank_2"/>
    <property type="match status" value="1"/>
</dbReference>
<dbReference type="GO" id="GO:0005929">
    <property type="term" value="C:cilium"/>
    <property type="evidence" value="ECO:0007669"/>
    <property type="project" value="UniProtKB-SubCell"/>
</dbReference>
<dbReference type="WBParaSite" id="PTRK_0000639500.1">
    <property type="protein sequence ID" value="PTRK_0000639500.1"/>
    <property type="gene ID" value="PTRK_0000639500"/>
</dbReference>
<keyword evidence="12" id="KW-1185">Reference proteome</keyword>
<evidence type="ECO:0000313" key="12">
    <source>
        <dbReference type="Proteomes" id="UP000038045"/>
    </source>
</evidence>
<evidence type="ECO:0000256" key="6">
    <source>
        <dbReference type="ARBA" id="ARBA00023043"/>
    </source>
</evidence>
<keyword evidence="4 10" id="KW-0863">Zinc-finger</keyword>
<dbReference type="PANTHER" id="PTHR24150">
    <property type="entry name" value="ANKYRIN REPEAT AND MYND DOMAIN-CONTAINING PROTEIN 2"/>
    <property type="match status" value="1"/>
</dbReference>
<dbReference type="InterPro" id="IPR002110">
    <property type="entry name" value="Ankyrin_rpt"/>
</dbReference>
<feature type="domain" description="MYND-type" evidence="11">
    <location>
        <begin position="321"/>
        <end position="357"/>
    </location>
</feature>
<evidence type="ECO:0000256" key="7">
    <source>
        <dbReference type="ARBA" id="ARBA00023069"/>
    </source>
</evidence>
<dbReference type="SUPFAM" id="SSF144232">
    <property type="entry name" value="HIT/MYND zinc finger-like"/>
    <property type="match status" value="1"/>
</dbReference>
<dbReference type="InterPro" id="IPR002893">
    <property type="entry name" value="Znf_MYND"/>
</dbReference>
<evidence type="ECO:0000256" key="4">
    <source>
        <dbReference type="ARBA" id="ARBA00022771"/>
    </source>
</evidence>
<dbReference type="SMART" id="SM00248">
    <property type="entry name" value="ANK"/>
    <property type="match status" value="3"/>
</dbReference>
<dbReference type="PANTHER" id="PTHR24150:SF8">
    <property type="entry name" value="ANKYRIN REPEAT AND MYND DOMAIN-CONTAINING PROTEIN 2"/>
    <property type="match status" value="1"/>
</dbReference>